<dbReference type="GO" id="GO:0004252">
    <property type="term" value="F:serine-type endopeptidase activity"/>
    <property type="evidence" value="ECO:0007669"/>
    <property type="project" value="InterPro"/>
</dbReference>
<sequence length="265" mass="28911">MQTRTSGSRYDSEEHMQRADAASDESDLQDSHILEVADHGVDPVPAARRREPAHATPADADDGRMGWRDTLIWCGIPVLIVLLIRIFLIGAYTIPSGSMLDTIQLGDRVFTSKLTPKYFNLHRGDVVVFKDPAHWLNDEGNRASGDHLIKRLIGLPGDVVECAGAGKPVTINGVDINETAYIRPGVEPSSFPFRIHVTPDHVFVMGDNRSNSADSRYHQDDGSNGLVPVGDVSGVALVTYWPLGRMGLLSGHHDVFDKVPDGTAQ</sequence>
<feature type="active site" evidence="6">
    <location>
        <position position="150"/>
    </location>
</feature>
<dbReference type="Gene3D" id="2.10.109.10">
    <property type="entry name" value="Umud Fragment, subunit A"/>
    <property type="match status" value="1"/>
</dbReference>
<feature type="transmembrane region" description="Helical" evidence="7">
    <location>
        <begin position="71"/>
        <end position="94"/>
    </location>
</feature>
<dbReference type="EMBL" id="JGZR01000001">
    <property type="protein sequence ID" value="KFJ05332.1"/>
    <property type="molecule type" value="Genomic_DNA"/>
</dbReference>
<dbReference type="PROSITE" id="PS00761">
    <property type="entry name" value="SPASE_I_3"/>
    <property type="match status" value="1"/>
</dbReference>
<dbReference type="PANTHER" id="PTHR43390">
    <property type="entry name" value="SIGNAL PEPTIDASE I"/>
    <property type="match status" value="1"/>
</dbReference>
<accession>A0A087EC31</accession>
<evidence type="ECO:0000259" key="9">
    <source>
        <dbReference type="Pfam" id="PF10502"/>
    </source>
</evidence>
<dbReference type="InterPro" id="IPR019758">
    <property type="entry name" value="Pept_S26A_signal_pept_1_CS"/>
</dbReference>
<evidence type="ECO:0000313" key="10">
    <source>
        <dbReference type="EMBL" id="KFJ05332.1"/>
    </source>
</evidence>
<dbReference type="NCBIfam" id="TIGR02227">
    <property type="entry name" value="sigpep_I_bact"/>
    <property type="match status" value="1"/>
</dbReference>
<keyword evidence="7" id="KW-0812">Transmembrane</keyword>
<comment type="catalytic activity">
    <reaction evidence="1 7">
        <text>Cleavage of hydrophobic, N-terminal signal or leader sequences from secreted and periplasmic proteins.</text>
        <dbReference type="EC" id="3.4.21.89"/>
    </reaction>
</comment>
<keyword evidence="7" id="KW-1133">Transmembrane helix</keyword>
<dbReference type="STRING" id="77635.BISU_1456"/>
<evidence type="ECO:0000313" key="11">
    <source>
        <dbReference type="Proteomes" id="UP000029055"/>
    </source>
</evidence>
<dbReference type="GO" id="GO:0005886">
    <property type="term" value="C:plasma membrane"/>
    <property type="evidence" value="ECO:0007669"/>
    <property type="project" value="UniProtKB-SubCell"/>
</dbReference>
<dbReference type="PANTHER" id="PTHR43390:SF1">
    <property type="entry name" value="CHLOROPLAST PROCESSING PEPTIDASE"/>
    <property type="match status" value="1"/>
</dbReference>
<gene>
    <name evidence="10" type="ORF">BISU_1456</name>
</gene>
<protein>
    <recommendedName>
        <fullName evidence="4 7">Signal peptidase I</fullName>
        <ecNumber evidence="4 7">3.4.21.89</ecNumber>
    </recommendedName>
</protein>
<feature type="region of interest" description="Disordered" evidence="8">
    <location>
        <begin position="1"/>
        <end position="28"/>
    </location>
</feature>
<dbReference type="SUPFAM" id="SSF51306">
    <property type="entry name" value="LexA/Signal peptidase"/>
    <property type="match status" value="1"/>
</dbReference>
<dbReference type="Proteomes" id="UP000029055">
    <property type="component" value="Unassembled WGS sequence"/>
</dbReference>
<comment type="similarity">
    <text evidence="3 7">Belongs to the peptidase S26 family.</text>
</comment>
<dbReference type="eggNOG" id="COG0681">
    <property type="taxonomic scope" value="Bacteria"/>
</dbReference>
<feature type="active site" evidence="6">
    <location>
        <position position="98"/>
    </location>
</feature>
<dbReference type="InterPro" id="IPR019533">
    <property type="entry name" value="Peptidase_S26"/>
</dbReference>
<dbReference type="GO" id="GO:0009003">
    <property type="term" value="F:signal peptidase activity"/>
    <property type="evidence" value="ECO:0007669"/>
    <property type="project" value="UniProtKB-EC"/>
</dbReference>
<keyword evidence="7" id="KW-0472">Membrane</keyword>
<dbReference type="Pfam" id="PF10502">
    <property type="entry name" value="Peptidase_S26"/>
    <property type="match status" value="1"/>
</dbReference>
<evidence type="ECO:0000256" key="8">
    <source>
        <dbReference type="SAM" id="MobiDB-lite"/>
    </source>
</evidence>
<evidence type="ECO:0000256" key="7">
    <source>
        <dbReference type="RuleBase" id="RU362042"/>
    </source>
</evidence>
<organism evidence="10 11">
    <name type="scientific">Bifidobacterium subtile</name>
    <dbReference type="NCBI Taxonomy" id="77635"/>
    <lineage>
        <taxon>Bacteria</taxon>
        <taxon>Bacillati</taxon>
        <taxon>Actinomycetota</taxon>
        <taxon>Actinomycetes</taxon>
        <taxon>Bifidobacteriales</taxon>
        <taxon>Bifidobacteriaceae</taxon>
        <taxon>Bifidobacterium</taxon>
    </lineage>
</organism>
<reference evidence="10 11" key="1">
    <citation type="submission" date="2014-03" db="EMBL/GenBank/DDBJ databases">
        <title>Genomics of Bifidobacteria.</title>
        <authorList>
            <person name="Ventura M."/>
            <person name="Milani C."/>
            <person name="Lugli G.A."/>
        </authorList>
    </citation>
    <scope>NUCLEOTIDE SEQUENCE [LARGE SCALE GENOMIC DNA]</scope>
    <source>
        <strain evidence="10 11">LMG 11597</strain>
    </source>
</reference>
<dbReference type="AlphaFoldDB" id="A0A087EC31"/>
<feature type="domain" description="Peptidase S26" evidence="9">
    <location>
        <begin position="68"/>
        <end position="241"/>
    </location>
</feature>
<evidence type="ECO:0000256" key="1">
    <source>
        <dbReference type="ARBA" id="ARBA00000677"/>
    </source>
</evidence>
<dbReference type="InterPro" id="IPR000223">
    <property type="entry name" value="Pept_S26A_signal_pept_1"/>
</dbReference>
<proteinExistence type="inferred from homology"/>
<dbReference type="InterPro" id="IPR036286">
    <property type="entry name" value="LexA/Signal_pep-like_sf"/>
</dbReference>
<dbReference type="EC" id="3.4.21.89" evidence="4 7"/>
<dbReference type="GO" id="GO:0006465">
    <property type="term" value="P:signal peptide processing"/>
    <property type="evidence" value="ECO:0007669"/>
    <property type="project" value="InterPro"/>
</dbReference>
<name>A0A087EC31_9BIFI</name>
<keyword evidence="11" id="KW-1185">Reference proteome</keyword>
<keyword evidence="5 7" id="KW-0378">Hydrolase</keyword>
<evidence type="ECO:0000256" key="6">
    <source>
        <dbReference type="PIRSR" id="PIRSR600223-1"/>
    </source>
</evidence>
<dbReference type="CDD" id="cd06530">
    <property type="entry name" value="S26_SPase_I"/>
    <property type="match status" value="1"/>
</dbReference>
<evidence type="ECO:0000256" key="4">
    <source>
        <dbReference type="ARBA" id="ARBA00013208"/>
    </source>
</evidence>
<keyword evidence="7" id="KW-0645">Protease</keyword>
<dbReference type="PRINTS" id="PR00727">
    <property type="entry name" value="LEADERPTASE"/>
</dbReference>
<evidence type="ECO:0000256" key="5">
    <source>
        <dbReference type="ARBA" id="ARBA00022801"/>
    </source>
</evidence>
<evidence type="ECO:0000256" key="3">
    <source>
        <dbReference type="ARBA" id="ARBA00009370"/>
    </source>
</evidence>
<comment type="caution">
    <text evidence="10">The sequence shown here is derived from an EMBL/GenBank/DDBJ whole genome shotgun (WGS) entry which is preliminary data.</text>
</comment>
<comment type="subcellular location">
    <subcellularLocation>
        <location evidence="2">Cell membrane</location>
        <topology evidence="2">Single-pass type II membrane protein</topology>
    </subcellularLocation>
    <subcellularLocation>
        <location evidence="7">Membrane</location>
        <topology evidence="7">Single-pass type II membrane protein</topology>
    </subcellularLocation>
</comment>
<evidence type="ECO:0000256" key="2">
    <source>
        <dbReference type="ARBA" id="ARBA00004401"/>
    </source>
</evidence>